<proteinExistence type="predicted"/>
<dbReference type="RefSeq" id="WP_081164089.1">
    <property type="nucleotide sequence ID" value="NZ_LWBP01000134.1"/>
</dbReference>
<evidence type="ECO:0000256" key="1">
    <source>
        <dbReference type="SAM" id="SignalP"/>
    </source>
</evidence>
<gene>
    <name evidence="2" type="ORF">A4R26_18640</name>
</gene>
<protein>
    <recommendedName>
        <fullName evidence="4">DUF3828 domain-containing protein</fullName>
    </recommendedName>
</protein>
<feature type="signal peptide" evidence="1">
    <location>
        <begin position="1"/>
        <end position="19"/>
    </location>
</feature>
<dbReference type="EMBL" id="LWBP01000134">
    <property type="protein sequence ID" value="OQP61587.1"/>
    <property type="molecule type" value="Genomic_DNA"/>
</dbReference>
<keyword evidence="3" id="KW-1185">Reference proteome</keyword>
<evidence type="ECO:0000313" key="2">
    <source>
        <dbReference type="EMBL" id="OQP61587.1"/>
    </source>
</evidence>
<dbReference type="OrthoDB" id="657257at2"/>
<evidence type="ECO:0000313" key="3">
    <source>
        <dbReference type="Proteomes" id="UP000192276"/>
    </source>
</evidence>
<reference evidence="3" key="1">
    <citation type="submission" date="2016-04" db="EMBL/GenBank/DDBJ databases">
        <authorList>
            <person name="Chen L."/>
            <person name="Zhuang W."/>
            <person name="Wang G."/>
        </authorList>
    </citation>
    <scope>NUCLEOTIDE SEQUENCE [LARGE SCALE GENOMIC DNA]</scope>
    <source>
        <strain evidence="3">208</strain>
    </source>
</reference>
<feature type="chain" id="PRO_5012686755" description="DUF3828 domain-containing protein" evidence="1">
    <location>
        <begin position="20"/>
        <end position="188"/>
    </location>
</feature>
<evidence type="ECO:0008006" key="4">
    <source>
        <dbReference type="Google" id="ProtNLM"/>
    </source>
</evidence>
<accession>A0A1V9FTH3</accession>
<sequence length="188" mass="21002">MSKLTPLLLALLLSLNAGAQGVFSNNTNAALKMVIEDYPNHFNNIKGDRIAAYEPAVDYKSKVIIPGSVNCVLTQYKTNEAFSWKCDLFSSADFQKAKARFSDLFNEIHNTIIKMEGQKPAILNGQYQAPEKEKKQTTITFHFLPGTGIIQKLHVEMLLRSEGGLWKIVLQVYEEPAGEASMQAMAKY</sequence>
<organism evidence="2 3">
    <name type="scientific">Niastella populi</name>
    <dbReference type="NCBI Taxonomy" id="550983"/>
    <lineage>
        <taxon>Bacteria</taxon>
        <taxon>Pseudomonadati</taxon>
        <taxon>Bacteroidota</taxon>
        <taxon>Chitinophagia</taxon>
        <taxon>Chitinophagales</taxon>
        <taxon>Chitinophagaceae</taxon>
        <taxon>Niastella</taxon>
    </lineage>
</organism>
<keyword evidence="1" id="KW-0732">Signal</keyword>
<dbReference type="AlphaFoldDB" id="A0A1V9FTH3"/>
<name>A0A1V9FTH3_9BACT</name>
<comment type="caution">
    <text evidence="2">The sequence shown here is derived from an EMBL/GenBank/DDBJ whole genome shotgun (WGS) entry which is preliminary data.</text>
</comment>
<dbReference type="STRING" id="550983.A4R26_18640"/>
<dbReference type="Proteomes" id="UP000192276">
    <property type="component" value="Unassembled WGS sequence"/>
</dbReference>